<dbReference type="EMBL" id="CAJPWZ010002751">
    <property type="protein sequence ID" value="CAG2244917.1"/>
    <property type="molecule type" value="Genomic_DNA"/>
</dbReference>
<dbReference type="Proteomes" id="UP000683360">
    <property type="component" value="Unassembled WGS sequence"/>
</dbReference>
<dbReference type="SUPFAM" id="SSF57845">
    <property type="entry name" value="B-box zinc-binding domain"/>
    <property type="match status" value="1"/>
</dbReference>
<reference evidence="1" key="1">
    <citation type="submission" date="2021-03" db="EMBL/GenBank/DDBJ databases">
        <authorList>
            <person name="Bekaert M."/>
        </authorList>
    </citation>
    <scope>NUCLEOTIDE SEQUENCE</scope>
</reference>
<evidence type="ECO:0000313" key="2">
    <source>
        <dbReference type="Proteomes" id="UP000683360"/>
    </source>
</evidence>
<evidence type="ECO:0000313" key="1">
    <source>
        <dbReference type="EMBL" id="CAG2244917.1"/>
    </source>
</evidence>
<name>A0A8S3UQB2_MYTED</name>
<comment type="caution">
    <text evidence="1">The sequence shown here is derived from an EMBL/GenBank/DDBJ whole genome shotgun (WGS) entry which is preliminary data.</text>
</comment>
<protein>
    <submittedName>
        <fullName evidence="1">TRIM46</fullName>
    </submittedName>
</protein>
<dbReference type="OrthoDB" id="111250at2759"/>
<dbReference type="AlphaFoldDB" id="A0A8S3UQB2"/>
<sequence length="435" mass="49768">MKKVKSSYKKDNLNSFLTSAKECCSLSEQLINRNSKRSFLNVHQTVEAHMKRYLNTPVEKSTCGEKDSEENMIDFDDHLRLFERNVEILENDVGDGFNEPLIEPAKVSGLKFETDLESPFACRSADNQSVSTKPFANMLCGSRRTLYKYEGVFANTSFVFGKESSIEILIRFQLVQQQNEQKYDKLTVFEFGLREDSISSELLFPSFLSVTAFPCSNTFGVCLLSGNGILLANKDILERKPNSSIVEGQFSINYQPSDSLFSIRAKYPKSNTTTELHRAQVFDFRIPVWAVFAAYNSDKFNVSMTITTHEVGFNRSFGSKCFQKCCICGNTSDITYNCQHCNINLCEICRCPHEKENKTHNLIVNKPTTFREEDDNLDVCQNLHHERAKLRYFCNSSNCQIVLCPLCVIAEHRDISKHELEDIDEAFEKEKRIGK</sequence>
<keyword evidence="2" id="KW-1185">Reference proteome</keyword>
<proteinExistence type="predicted"/>
<organism evidence="1 2">
    <name type="scientific">Mytilus edulis</name>
    <name type="common">Blue mussel</name>
    <dbReference type="NCBI Taxonomy" id="6550"/>
    <lineage>
        <taxon>Eukaryota</taxon>
        <taxon>Metazoa</taxon>
        <taxon>Spiralia</taxon>
        <taxon>Lophotrochozoa</taxon>
        <taxon>Mollusca</taxon>
        <taxon>Bivalvia</taxon>
        <taxon>Autobranchia</taxon>
        <taxon>Pteriomorphia</taxon>
        <taxon>Mytilida</taxon>
        <taxon>Mytiloidea</taxon>
        <taxon>Mytilidae</taxon>
        <taxon>Mytilinae</taxon>
        <taxon>Mytilus</taxon>
    </lineage>
</organism>
<accession>A0A8S3UQB2</accession>
<gene>
    <name evidence="1" type="ORF">MEDL_56944</name>
</gene>